<dbReference type="Proteomes" id="UP000724874">
    <property type="component" value="Unassembled WGS sequence"/>
</dbReference>
<protein>
    <submittedName>
        <fullName evidence="1">Uncharacterized protein</fullName>
    </submittedName>
</protein>
<evidence type="ECO:0000313" key="1">
    <source>
        <dbReference type="EMBL" id="KAF8898053.1"/>
    </source>
</evidence>
<gene>
    <name evidence="1" type="ORF">CPB84DRAFT_1781278</name>
</gene>
<accession>A0A9P5NJB3</accession>
<organism evidence="1 2">
    <name type="scientific">Gymnopilus junonius</name>
    <name type="common">Spectacular rustgill mushroom</name>
    <name type="synonym">Gymnopilus spectabilis subsp. junonius</name>
    <dbReference type="NCBI Taxonomy" id="109634"/>
    <lineage>
        <taxon>Eukaryota</taxon>
        <taxon>Fungi</taxon>
        <taxon>Dikarya</taxon>
        <taxon>Basidiomycota</taxon>
        <taxon>Agaricomycotina</taxon>
        <taxon>Agaricomycetes</taxon>
        <taxon>Agaricomycetidae</taxon>
        <taxon>Agaricales</taxon>
        <taxon>Agaricineae</taxon>
        <taxon>Hymenogastraceae</taxon>
        <taxon>Gymnopilus</taxon>
    </lineage>
</organism>
<evidence type="ECO:0000313" key="2">
    <source>
        <dbReference type="Proteomes" id="UP000724874"/>
    </source>
</evidence>
<comment type="caution">
    <text evidence="1">The sequence shown here is derived from an EMBL/GenBank/DDBJ whole genome shotgun (WGS) entry which is preliminary data.</text>
</comment>
<dbReference type="EMBL" id="JADNYJ010000056">
    <property type="protein sequence ID" value="KAF8898053.1"/>
    <property type="molecule type" value="Genomic_DNA"/>
</dbReference>
<name>A0A9P5NJB3_GYMJU</name>
<reference evidence="1" key="1">
    <citation type="submission" date="2020-11" db="EMBL/GenBank/DDBJ databases">
        <authorList>
            <consortium name="DOE Joint Genome Institute"/>
            <person name="Ahrendt S."/>
            <person name="Riley R."/>
            <person name="Andreopoulos W."/>
            <person name="LaButti K."/>
            <person name="Pangilinan J."/>
            <person name="Ruiz-duenas F.J."/>
            <person name="Barrasa J.M."/>
            <person name="Sanchez-Garcia M."/>
            <person name="Camarero S."/>
            <person name="Miyauchi S."/>
            <person name="Serrano A."/>
            <person name="Linde D."/>
            <person name="Babiker R."/>
            <person name="Drula E."/>
            <person name="Ayuso-Fernandez I."/>
            <person name="Pacheco R."/>
            <person name="Padilla G."/>
            <person name="Ferreira P."/>
            <person name="Barriuso J."/>
            <person name="Kellner H."/>
            <person name="Castanera R."/>
            <person name="Alfaro M."/>
            <person name="Ramirez L."/>
            <person name="Pisabarro A.G."/>
            <person name="Kuo A."/>
            <person name="Tritt A."/>
            <person name="Lipzen A."/>
            <person name="He G."/>
            <person name="Yan M."/>
            <person name="Ng V."/>
            <person name="Cullen D."/>
            <person name="Martin F."/>
            <person name="Rosso M.-N."/>
            <person name="Henrissat B."/>
            <person name="Hibbett D."/>
            <person name="Martinez A.T."/>
            <person name="Grigoriev I.V."/>
        </authorList>
    </citation>
    <scope>NUCLEOTIDE SEQUENCE</scope>
    <source>
        <strain evidence="1">AH 44721</strain>
    </source>
</reference>
<proteinExistence type="predicted"/>
<keyword evidence="2" id="KW-1185">Reference proteome</keyword>
<sequence length="149" mass="16728">MIRMTQKERDAPPPVPSSFDLPQRCILQAMSQVPLRFRARPVCFCCRRPSNSRHCRLHLLQENKLLSVIRTAKSKKGIGIGICPNIMVVVQEGGREVCTRGTQTVSYIQRPSLAKFSWHGVGDTASIGSCCCWAEGFTTEMYLVIFILL</sequence>
<dbReference type="AlphaFoldDB" id="A0A9P5NJB3"/>